<evidence type="ECO:0000256" key="1">
    <source>
        <dbReference type="SAM" id="SignalP"/>
    </source>
</evidence>
<reference evidence="2 3" key="1">
    <citation type="submission" date="2023-07" db="EMBL/GenBank/DDBJ databases">
        <title>Sorghum-associated microbial communities from plants grown in Nebraska, USA.</title>
        <authorList>
            <person name="Schachtman D."/>
        </authorList>
    </citation>
    <scope>NUCLEOTIDE SEQUENCE [LARGE SCALE GENOMIC DNA]</scope>
    <source>
        <strain evidence="2 3">DS2154</strain>
    </source>
</reference>
<gene>
    <name evidence="2" type="ORF">J2800_001990</name>
</gene>
<proteinExistence type="predicted"/>
<keyword evidence="1" id="KW-0732">Signal</keyword>
<dbReference type="RefSeq" id="WP_310031118.1">
    <property type="nucleotide sequence ID" value="NZ_JAVDRL010000005.1"/>
</dbReference>
<organism evidence="2 3">
    <name type="scientific">Caulobacter rhizosphaerae</name>
    <dbReference type="NCBI Taxonomy" id="2010972"/>
    <lineage>
        <taxon>Bacteria</taxon>
        <taxon>Pseudomonadati</taxon>
        <taxon>Pseudomonadota</taxon>
        <taxon>Alphaproteobacteria</taxon>
        <taxon>Caulobacterales</taxon>
        <taxon>Caulobacteraceae</taxon>
        <taxon>Caulobacter</taxon>
    </lineage>
</organism>
<dbReference type="EMBL" id="JAVDRL010000005">
    <property type="protein sequence ID" value="MDR6531248.1"/>
    <property type="molecule type" value="Genomic_DNA"/>
</dbReference>
<evidence type="ECO:0000313" key="2">
    <source>
        <dbReference type="EMBL" id="MDR6531248.1"/>
    </source>
</evidence>
<comment type="caution">
    <text evidence="2">The sequence shown here is derived from an EMBL/GenBank/DDBJ whole genome shotgun (WGS) entry which is preliminary data.</text>
</comment>
<sequence>MKSICVTILAVLSSAPALTAFARPDPTVERVRAIAERAEVIEDIVGMAGVDQALRTAMLDATSKLPPEQRDAIMKPAGALIDTQDRLHTQRLKAIIAAHGWPKISETSRRTSAAAVTLANHSSDLAFQRQVLALIEPLVATHEALPDDYATLYDRLATVDKRPQRYGTQGTTCKDGKYAVPTDLEAPEGLEARRSAVGLQPMAEYLAALDQMYGTCVPPDDRP</sequence>
<feature type="signal peptide" evidence="1">
    <location>
        <begin position="1"/>
        <end position="22"/>
    </location>
</feature>
<dbReference type="InterPro" id="IPR046732">
    <property type="entry name" value="DUF6624"/>
</dbReference>
<dbReference type="Pfam" id="PF20329">
    <property type="entry name" value="DUF6624"/>
    <property type="match status" value="1"/>
</dbReference>
<evidence type="ECO:0008006" key="4">
    <source>
        <dbReference type="Google" id="ProtNLM"/>
    </source>
</evidence>
<accession>A0ABU1MYI8</accession>
<dbReference type="Proteomes" id="UP001262754">
    <property type="component" value="Unassembled WGS sequence"/>
</dbReference>
<keyword evidence="3" id="KW-1185">Reference proteome</keyword>
<name>A0ABU1MYI8_9CAUL</name>
<protein>
    <recommendedName>
        <fullName evidence="4">DUF4142 domain-containing protein</fullName>
    </recommendedName>
</protein>
<feature type="chain" id="PRO_5045528291" description="DUF4142 domain-containing protein" evidence="1">
    <location>
        <begin position="23"/>
        <end position="223"/>
    </location>
</feature>
<evidence type="ECO:0000313" key="3">
    <source>
        <dbReference type="Proteomes" id="UP001262754"/>
    </source>
</evidence>